<evidence type="ECO:0008006" key="4">
    <source>
        <dbReference type="Google" id="ProtNLM"/>
    </source>
</evidence>
<keyword evidence="3" id="KW-1185">Reference proteome</keyword>
<feature type="transmembrane region" description="Helical" evidence="1">
    <location>
        <begin position="26"/>
        <end position="45"/>
    </location>
</feature>
<organism evidence="2 3">
    <name type="scientific">Mesorhizobium mediterraneum</name>
    <dbReference type="NCBI Taxonomy" id="43617"/>
    <lineage>
        <taxon>Bacteria</taxon>
        <taxon>Pseudomonadati</taxon>
        <taxon>Pseudomonadota</taxon>
        <taxon>Alphaproteobacteria</taxon>
        <taxon>Hyphomicrobiales</taxon>
        <taxon>Phyllobacteriaceae</taxon>
        <taxon>Mesorhizobium</taxon>
    </lineage>
</organism>
<keyword evidence="1" id="KW-1133">Transmembrane helix</keyword>
<keyword evidence="1" id="KW-0472">Membrane</keyword>
<evidence type="ECO:0000313" key="2">
    <source>
        <dbReference type="EMBL" id="PAP99697.1"/>
    </source>
</evidence>
<dbReference type="Proteomes" id="UP000216215">
    <property type="component" value="Unassembled WGS sequence"/>
</dbReference>
<dbReference type="EMBL" id="NPKI01000032">
    <property type="protein sequence ID" value="PAP99697.1"/>
    <property type="molecule type" value="Genomic_DNA"/>
</dbReference>
<accession>A0AB36R506</accession>
<comment type="caution">
    <text evidence="2">The sequence shown here is derived from an EMBL/GenBank/DDBJ whole genome shotgun (WGS) entry which is preliminary data.</text>
</comment>
<gene>
    <name evidence="2" type="ORF">CIT25_25410</name>
</gene>
<dbReference type="AlphaFoldDB" id="A0AB36R506"/>
<name>A0AB36R506_9HYPH</name>
<reference evidence="3" key="1">
    <citation type="submission" date="2017-08" db="EMBL/GenBank/DDBJ databases">
        <title>Mesorhizobium wenxinae sp. nov., a novel rhizobial species isolated from root nodules of chickpea (Cicer arietinum L.).</title>
        <authorList>
            <person name="Zhang J."/>
        </authorList>
    </citation>
    <scope>NUCLEOTIDE SEQUENCE [LARGE SCALE GENOMIC DNA]</scope>
    <source>
        <strain evidence="3">USDA 3392</strain>
    </source>
</reference>
<sequence>MPKEGNMSKEHVPHNRYVSNGLHPHVYLAMVGLAAWYALSAWAGFGDGGYTDYLLVVMTGFIIISVALPAIAGRVWLRHHRRTSATAHSFEDWMTGEFDTGQGRMSAKTAVVELLLPLAAVAFGMTAFAIVARLVG</sequence>
<keyword evidence="1" id="KW-0812">Transmembrane</keyword>
<evidence type="ECO:0000256" key="1">
    <source>
        <dbReference type="SAM" id="Phobius"/>
    </source>
</evidence>
<feature type="transmembrane region" description="Helical" evidence="1">
    <location>
        <begin position="51"/>
        <end position="72"/>
    </location>
</feature>
<proteinExistence type="predicted"/>
<evidence type="ECO:0000313" key="3">
    <source>
        <dbReference type="Proteomes" id="UP000216215"/>
    </source>
</evidence>
<protein>
    <recommendedName>
        <fullName evidence="4">Cytochrome C oxidase subunit III</fullName>
    </recommendedName>
</protein>
<feature type="transmembrane region" description="Helical" evidence="1">
    <location>
        <begin position="114"/>
        <end position="135"/>
    </location>
</feature>